<feature type="coiled-coil region" evidence="1">
    <location>
        <begin position="513"/>
        <end position="552"/>
    </location>
</feature>
<dbReference type="InterPro" id="IPR000195">
    <property type="entry name" value="Rab-GAP-TBC_dom"/>
</dbReference>
<dbReference type="Proteomes" id="UP000244855">
    <property type="component" value="Unassembled WGS sequence"/>
</dbReference>
<proteinExistence type="predicted"/>
<dbReference type="InterPro" id="IPR035969">
    <property type="entry name" value="Rab-GAP_TBC_sf"/>
</dbReference>
<dbReference type="SUPFAM" id="SSF47923">
    <property type="entry name" value="Ypt/Rab-GAP domain of gyp1p"/>
    <property type="match status" value="2"/>
</dbReference>
<feature type="region of interest" description="Disordered" evidence="2">
    <location>
        <begin position="78"/>
        <end position="154"/>
    </location>
</feature>
<feature type="compositionally biased region" description="Polar residues" evidence="2">
    <location>
        <begin position="265"/>
        <end position="280"/>
    </location>
</feature>
<evidence type="ECO:0000256" key="1">
    <source>
        <dbReference type="SAM" id="Coils"/>
    </source>
</evidence>
<dbReference type="EMBL" id="KZ805477">
    <property type="protein sequence ID" value="PVH95993.1"/>
    <property type="molecule type" value="Genomic_DNA"/>
</dbReference>
<dbReference type="AlphaFoldDB" id="A0A2V1DEG1"/>
<dbReference type="PANTHER" id="PTHR47219">
    <property type="entry name" value="RAB GTPASE-ACTIVATING PROTEIN 1-LIKE"/>
    <property type="match status" value="1"/>
</dbReference>
<feature type="compositionally biased region" description="Acidic residues" evidence="2">
    <location>
        <begin position="319"/>
        <end position="331"/>
    </location>
</feature>
<feature type="compositionally biased region" description="Polar residues" evidence="2">
    <location>
        <begin position="243"/>
        <end position="255"/>
    </location>
</feature>
<dbReference type="STRING" id="97972.A0A2V1DEG1"/>
<evidence type="ECO:0000259" key="3">
    <source>
        <dbReference type="PROSITE" id="PS50086"/>
    </source>
</evidence>
<dbReference type="InterPro" id="IPR050302">
    <property type="entry name" value="Rab_GAP_TBC_domain"/>
</dbReference>
<feature type="compositionally biased region" description="Low complexity" evidence="2">
    <location>
        <begin position="349"/>
        <end position="358"/>
    </location>
</feature>
<feature type="region of interest" description="Disordered" evidence="2">
    <location>
        <begin position="184"/>
        <end position="422"/>
    </location>
</feature>
<dbReference type="Gene3D" id="1.10.8.270">
    <property type="entry name" value="putative rabgap domain of human tbc1 domain family member 14 like domains"/>
    <property type="match status" value="1"/>
</dbReference>
<dbReference type="Gene3D" id="1.10.472.80">
    <property type="entry name" value="Ypt/Rab-GAP domain of gyp1p, domain 3"/>
    <property type="match status" value="1"/>
</dbReference>
<dbReference type="PANTHER" id="PTHR47219:SF15">
    <property type="entry name" value="TBC1 DOMAIN FAMILY MEMBER 12 ISOFORM X1"/>
    <property type="match status" value="1"/>
</dbReference>
<evidence type="ECO:0000313" key="5">
    <source>
        <dbReference type="Proteomes" id="UP000244855"/>
    </source>
</evidence>
<reference evidence="4 5" key="1">
    <citation type="journal article" date="2018" name="Sci. Rep.">
        <title>Comparative genomics provides insights into the lifestyle and reveals functional heterogeneity of dark septate endophytic fungi.</title>
        <authorList>
            <person name="Knapp D.G."/>
            <person name="Nemeth J.B."/>
            <person name="Barry K."/>
            <person name="Hainaut M."/>
            <person name="Henrissat B."/>
            <person name="Johnson J."/>
            <person name="Kuo A."/>
            <person name="Lim J.H.P."/>
            <person name="Lipzen A."/>
            <person name="Nolan M."/>
            <person name="Ohm R.A."/>
            <person name="Tamas L."/>
            <person name="Grigoriev I.V."/>
            <person name="Spatafora J.W."/>
            <person name="Nagy L.G."/>
            <person name="Kovacs G.M."/>
        </authorList>
    </citation>
    <scope>NUCLEOTIDE SEQUENCE [LARGE SCALE GENOMIC DNA]</scope>
    <source>
        <strain evidence="4 5">DSE2036</strain>
    </source>
</reference>
<name>A0A2V1DEG1_9PLEO</name>
<dbReference type="Pfam" id="PF00566">
    <property type="entry name" value="RabGAP-TBC"/>
    <property type="match status" value="1"/>
</dbReference>
<dbReference type="OrthoDB" id="289721at2759"/>
<feature type="compositionally biased region" description="Polar residues" evidence="2">
    <location>
        <begin position="289"/>
        <end position="299"/>
    </location>
</feature>
<accession>A0A2V1DEG1</accession>
<gene>
    <name evidence="4" type="ORF">DM02DRAFT_617496</name>
</gene>
<protein>
    <recommendedName>
        <fullName evidence="3">Rab-GAP TBC domain-containing protein</fullName>
    </recommendedName>
</protein>
<feature type="compositionally biased region" description="Polar residues" evidence="2">
    <location>
        <begin position="368"/>
        <end position="384"/>
    </location>
</feature>
<keyword evidence="5" id="KW-1185">Reference proteome</keyword>
<evidence type="ECO:0000256" key="2">
    <source>
        <dbReference type="SAM" id="MobiDB-lite"/>
    </source>
</evidence>
<keyword evidence="1" id="KW-0175">Coiled coil</keyword>
<organism evidence="4 5">
    <name type="scientific">Periconia macrospinosa</name>
    <dbReference type="NCBI Taxonomy" id="97972"/>
    <lineage>
        <taxon>Eukaryota</taxon>
        <taxon>Fungi</taxon>
        <taxon>Dikarya</taxon>
        <taxon>Ascomycota</taxon>
        <taxon>Pezizomycotina</taxon>
        <taxon>Dothideomycetes</taxon>
        <taxon>Pleosporomycetidae</taxon>
        <taxon>Pleosporales</taxon>
        <taxon>Massarineae</taxon>
        <taxon>Periconiaceae</taxon>
        <taxon>Periconia</taxon>
    </lineage>
</organism>
<feature type="domain" description="Rab-GAP TBC" evidence="3">
    <location>
        <begin position="584"/>
        <end position="786"/>
    </location>
</feature>
<evidence type="ECO:0000313" key="4">
    <source>
        <dbReference type="EMBL" id="PVH95993.1"/>
    </source>
</evidence>
<feature type="compositionally biased region" description="Polar residues" evidence="2">
    <location>
        <begin position="406"/>
        <end position="422"/>
    </location>
</feature>
<dbReference type="GO" id="GO:0005096">
    <property type="term" value="F:GTPase activator activity"/>
    <property type="evidence" value="ECO:0007669"/>
    <property type="project" value="TreeGrafter"/>
</dbReference>
<feature type="region of interest" description="Disordered" evidence="2">
    <location>
        <begin position="443"/>
        <end position="468"/>
    </location>
</feature>
<dbReference type="SMART" id="SM00164">
    <property type="entry name" value="TBC"/>
    <property type="match status" value="1"/>
</dbReference>
<feature type="compositionally biased region" description="Low complexity" evidence="2">
    <location>
        <begin position="214"/>
        <end position="227"/>
    </location>
</feature>
<dbReference type="Gene3D" id="1.10.10.750">
    <property type="entry name" value="Ypt/Rab-GAP domain of gyp1p, domain 1"/>
    <property type="match status" value="1"/>
</dbReference>
<feature type="compositionally biased region" description="Low complexity" evidence="2">
    <location>
        <begin position="133"/>
        <end position="148"/>
    </location>
</feature>
<dbReference type="GO" id="GO:0031267">
    <property type="term" value="F:small GTPase binding"/>
    <property type="evidence" value="ECO:0007669"/>
    <property type="project" value="TreeGrafter"/>
</dbReference>
<sequence>MPTALFTHQQHHAFRQAHGDDGDDVHYIHPSYAKTLHIISEHDYVHSLILSERVACAKPSPQHLPLHHLHNQHLLQYNHHNSNPQAPPSRRAPAARPPKRQPRPLMTTFSSYPSAANMALSGGPPGSPPDLTNSKSSKSSSLHSSNISDVMGPGDLSHFEDINLDDIQGPGAFPIPLSPSHRVLFESSRPAPPTSRNSAPHSFRDLTGGKKSRNLNLTASTNNAAARSQTQLNAPGQMRRGFSSPSAPMLTNVTSLAAPGRRSRSPSPANSQRSFTSAPRSLSRKSSRTQEISPSSTPMNPRRRSWQTAARKTAKEREAECDDEGDDDLPEDAIIWNVPISPRPVQDRSPAASSCGSPPNNPSPLMSRPTSSRGTSLSAKTSPAPSERRASSQPPPIPEDKEDPSASHSLNRQRTHAWQTTYTTLDADAKKLTEALEEYQTEIEHQEEIKRQQTGLSRSASVGPVESKRKVVSLPPIRKSDPLIDPFQPSVEKTKYLSRTRPSWLPPKDPKEEKKHLKEYQRMLARIEEAERLEAERQAREAESREKAERIKAEYWSTLLLPNWDTEMINPELKGSHRKMWWNGIPPKLRGAVWKRAVANELEVTETTYSVALKKAKIQIKDHADAAFGGRYAKIIENTKTVFPDLKMFGPKTEEAPEQPLHQELVNICIAYSAYRPDVDTTNGIHHVAALFLLNMSAADSFITLSNLLNRPLPLSFLIRDPSAITAAYDTTLHALSQKTPSLATRLAELRAEPYDYLLSMYSSLFCDRLSVEHAARLMDVYTLEGDKIPPRVAVALMTILETSCMSGSAEDVVRVLREKKIRETPDEFMGKVYEAGKSS</sequence>
<dbReference type="PROSITE" id="PS50086">
    <property type="entry name" value="TBC_RABGAP"/>
    <property type="match status" value="1"/>
</dbReference>